<keyword evidence="2" id="KW-0342">GTP-binding</keyword>
<dbReference type="GO" id="GO:0005874">
    <property type="term" value="C:microtubule"/>
    <property type="evidence" value="ECO:0007669"/>
    <property type="project" value="TreeGrafter"/>
</dbReference>
<feature type="coiled-coil region" evidence="3">
    <location>
        <begin position="803"/>
        <end position="833"/>
    </location>
</feature>
<dbReference type="GO" id="GO:0000266">
    <property type="term" value="P:mitochondrial fission"/>
    <property type="evidence" value="ECO:0007669"/>
    <property type="project" value="TreeGrafter"/>
</dbReference>
<dbReference type="AlphaFoldDB" id="A0A9Q9RX61"/>
<dbReference type="SMART" id="SM00053">
    <property type="entry name" value="DYNc"/>
    <property type="match status" value="1"/>
</dbReference>
<dbReference type="GO" id="GO:0016559">
    <property type="term" value="P:peroxisome fission"/>
    <property type="evidence" value="ECO:0007669"/>
    <property type="project" value="TreeGrafter"/>
</dbReference>
<keyword evidence="1" id="KW-0547">Nucleotide-binding</keyword>
<evidence type="ECO:0000256" key="4">
    <source>
        <dbReference type="SAM" id="MobiDB-lite"/>
    </source>
</evidence>
<dbReference type="Gene3D" id="3.40.50.300">
    <property type="entry name" value="P-loop containing nucleotide triphosphate hydrolases"/>
    <property type="match status" value="1"/>
</dbReference>
<dbReference type="PRINTS" id="PR00195">
    <property type="entry name" value="DYNAMIN"/>
</dbReference>
<feature type="region of interest" description="Disordered" evidence="4">
    <location>
        <begin position="1"/>
        <end position="85"/>
    </location>
</feature>
<dbReference type="PANTHER" id="PTHR11566:SF21">
    <property type="entry name" value="DYNAMIN RELATED PROTEIN 1, ISOFORM A"/>
    <property type="match status" value="1"/>
</dbReference>
<dbReference type="Proteomes" id="UP000760494">
    <property type="component" value="Unassembled WGS sequence"/>
</dbReference>
<dbReference type="GO" id="GO:0005739">
    <property type="term" value="C:mitochondrion"/>
    <property type="evidence" value="ECO:0007669"/>
    <property type="project" value="TreeGrafter"/>
</dbReference>
<dbReference type="GO" id="GO:0016020">
    <property type="term" value="C:membrane"/>
    <property type="evidence" value="ECO:0007669"/>
    <property type="project" value="TreeGrafter"/>
</dbReference>
<reference evidence="6" key="1">
    <citation type="submission" date="2019-05" db="EMBL/GenBank/DDBJ databases">
        <authorList>
            <person name="Piombo E."/>
        </authorList>
    </citation>
    <scope>NUCLEOTIDE SEQUENCE</scope>
    <source>
        <strain evidence="6">C2S</strain>
    </source>
</reference>
<sequence length="833" mass="94745">MSLYNNPSSNSSQNMNKSTMSSAAGETSTGYHDRHTQQGDRGSTSADSSGSQDASPSEGTANTTPRSSSTTSGDKPADSRMIVDDPFDNEKRQILFNAIDRLQACGSHKYLAIPQLVVVGEQSSGKSSLLRTLTDISFPVMAGIGTRFPIRVISRRSPSSQGSRERFRISLERAPRDVNGLQRADAAADEYRLEGDTLTMDVFEAALKDLSENKIGIRKGQGIGAKNFVPDIVRVELEGPHRSPFNILDLPGLISSEYGVNEPEPLGTQELAKEYISRQENTIMYARCTIPATSDLGNQRAYQICKEHISDKRRLVGVFTKCDKADREEAERAVSRPSNLSCTDANIRQVISAKSNIVNGDSIFVDGMFVVCNKTSESRVNEDEFFSLKPWSQIHSERRGSRKLKDHLGEILTREIEKAFPKLENDINSRLKEKRARLKDMGEPRLNYSQQQEYLNRFVREYSSKCDRALRRPGLLESETMDLRQKLNHLNTQFDNVMRWVGGFWRFEDEGVDPWVVCNEYGLFVDNKQEQSKTAGEILYPTPKPEDYTEALKRIPAFEEHEHVESFDKFKDTVTSKLDRFGASQPPGVVNSDIYPVIYRAQVSKWSSIAQEHLDRVKDAMKSSYEEILRFVCPNSEGTMTLHHELKDRLHSMFCETLSKAQQELDKYCEQETQKELLQTTNKEFSTKLEGWRMLRYARAFYHGVGGEEPQDFISRQTLHMMWTKMDSSGQDRMANDIHDVIKVYYRISLESFVSHVTQTIMEGFIMDKDGPLSKMTTEYVLSLPKQEVSDMTKEDKTARQLRVQLNREIKGLESDQEIAKEARLEVEALNRD</sequence>
<dbReference type="GO" id="GO:0003924">
    <property type="term" value="F:GTPase activity"/>
    <property type="evidence" value="ECO:0007669"/>
    <property type="project" value="InterPro"/>
</dbReference>
<evidence type="ECO:0000259" key="5">
    <source>
        <dbReference type="PROSITE" id="PS51388"/>
    </source>
</evidence>
<evidence type="ECO:0000313" key="6">
    <source>
        <dbReference type="EMBL" id="VTT74627.1"/>
    </source>
</evidence>
<name>A0A9Q9RX61_FUSFU</name>
<dbReference type="SUPFAM" id="SSF52540">
    <property type="entry name" value="P-loop containing nucleoside triphosphate hydrolases"/>
    <property type="match status" value="1"/>
</dbReference>
<evidence type="ECO:0000256" key="1">
    <source>
        <dbReference type="ARBA" id="ARBA00022741"/>
    </source>
</evidence>
<gene>
    <name evidence="6" type="ORF">C2S_1813</name>
</gene>
<accession>A0A9Q9RX61</accession>
<proteinExistence type="predicted"/>
<dbReference type="GO" id="GO:0005525">
    <property type="term" value="F:GTP binding"/>
    <property type="evidence" value="ECO:0007669"/>
    <property type="project" value="InterPro"/>
</dbReference>
<evidence type="ECO:0000256" key="2">
    <source>
        <dbReference type="ARBA" id="ARBA00023134"/>
    </source>
</evidence>
<dbReference type="InterPro" id="IPR027417">
    <property type="entry name" value="P-loop_NTPase"/>
</dbReference>
<evidence type="ECO:0000256" key="3">
    <source>
        <dbReference type="SAM" id="Coils"/>
    </source>
</evidence>
<dbReference type="InterPro" id="IPR045063">
    <property type="entry name" value="Dynamin_N"/>
</dbReference>
<dbReference type="Pfam" id="PF00350">
    <property type="entry name" value="Dynamin_N"/>
    <property type="match status" value="1"/>
</dbReference>
<dbReference type="PANTHER" id="PTHR11566">
    <property type="entry name" value="DYNAMIN"/>
    <property type="match status" value="1"/>
</dbReference>
<dbReference type="InterPro" id="IPR001401">
    <property type="entry name" value="Dynamin_GTPase"/>
</dbReference>
<keyword evidence="3" id="KW-0175">Coiled coil</keyword>
<dbReference type="Pfam" id="PF01031">
    <property type="entry name" value="Dynamin_M"/>
    <property type="match status" value="1"/>
</dbReference>
<organism evidence="6 7">
    <name type="scientific">Fusarium fujikuroi</name>
    <name type="common">Bakanae and foot rot disease fungus</name>
    <name type="synonym">Gibberella fujikuroi</name>
    <dbReference type="NCBI Taxonomy" id="5127"/>
    <lineage>
        <taxon>Eukaryota</taxon>
        <taxon>Fungi</taxon>
        <taxon>Dikarya</taxon>
        <taxon>Ascomycota</taxon>
        <taxon>Pezizomycotina</taxon>
        <taxon>Sordariomycetes</taxon>
        <taxon>Hypocreomycetidae</taxon>
        <taxon>Hypocreales</taxon>
        <taxon>Nectriaceae</taxon>
        <taxon>Fusarium</taxon>
        <taxon>Fusarium fujikuroi species complex</taxon>
    </lineage>
</organism>
<protein>
    <recommendedName>
        <fullName evidence="5">GED domain-containing protein</fullName>
    </recommendedName>
</protein>
<dbReference type="InterPro" id="IPR022812">
    <property type="entry name" value="Dynamin"/>
</dbReference>
<feature type="compositionally biased region" description="Basic and acidic residues" evidence="4">
    <location>
        <begin position="75"/>
        <end position="85"/>
    </location>
</feature>
<feature type="compositionally biased region" description="Low complexity" evidence="4">
    <location>
        <begin position="1"/>
        <end position="22"/>
    </location>
</feature>
<dbReference type="InterPro" id="IPR020850">
    <property type="entry name" value="GED_dom"/>
</dbReference>
<evidence type="ECO:0000313" key="7">
    <source>
        <dbReference type="Proteomes" id="UP000760494"/>
    </source>
</evidence>
<feature type="domain" description="GED" evidence="5">
    <location>
        <begin position="735"/>
        <end position="828"/>
    </location>
</feature>
<dbReference type="GO" id="GO:0008017">
    <property type="term" value="F:microtubule binding"/>
    <property type="evidence" value="ECO:0007669"/>
    <property type="project" value="TreeGrafter"/>
</dbReference>
<dbReference type="InterPro" id="IPR000375">
    <property type="entry name" value="Dynamin_stalk"/>
</dbReference>
<dbReference type="EMBL" id="CABFJX010000374">
    <property type="protein sequence ID" value="VTT74627.1"/>
    <property type="molecule type" value="Genomic_DNA"/>
</dbReference>
<dbReference type="GO" id="GO:0048312">
    <property type="term" value="P:intracellular distribution of mitochondria"/>
    <property type="evidence" value="ECO:0007669"/>
    <property type="project" value="TreeGrafter"/>
</dbReference>
<dbReference type="PROSITE" id="PS51388">
    <property type="entry name" value="GED"/>
    <property type="match status" value="1"/>
</dbReference>
<feature type="compositionally biased region" description="Polar residues" evidence="4">
    <location>
        <begin position="39"/>
        <end position="73"/>
    </location>
</feature>
<dbReference type="Gene3D" id="1.20.120.1240">
    <property type="entry name" value="Dynamin, middle domain"/>
    <property type="match status" value="1"/>
</dbReference>
<dbReference type="GO" id="GO:0006897">
    <property type="term" value="P:endocytosis"/>
    <property type="evidence" value="ECO:0007669"/>
    <property type="project" value="TreeGrafter"/>
</dbReference>
<comment type="caution">
    <text evidence="6">The sequence shown here is derived from an EMBL/GenBank/DDBJ whole genome shotgun (WGS) entry which is preliminary data.</text>
</comment>